<comment type="caution">
    <text evidence="12">The sequence shown here is derived from an EMBL/GenBank/DDBJ whole genome shotgun (WGS) entry which is preliminary data.</text>
</comment>
<dbReference type="CDD" id="cd02803">
    <property type="entry name" value="OYE_like_FMN_family"/>
    <property type="match status" value="1"/>
</dbReference>
<evidence type="ECO:0000256" key="2">
    <source>
        <dbReference type="ARBA" id="ARBA00001966"/>
    </source>
</evidence>
<name>A0A4R6RRI8_9FIRM</name>
<dbReference type="InterPro" id="IPR013785">
    <property type="entry name" value="Aldolase_TIM"/>
</dbReference>
<dbReference type="GO" id="GO:0051536">
    <property type="term" value="F:iron-sulfur cluster binding"/>
    <property type="evidence" value="ECO:0007669"/>
    <property type="project" value="UniProtKB-KW"/>
</dbReference>
<dbReference type="SUPFAM" id="SSF51395">
    <property type="entry name" value="FMN-linked oxidoreductases"/>
    <property type="match status" value="1"/>
</dbReference>
<evidence type="ECO:0000313" key="12">
    <source>
        <dbReference type="EMBL" id="TDP89441.1"/>
    </source>
</evidence>
<dbReference type="Pfam" id="PF00724">
    <property type="entry name" value="Oxidored_FMN"/>
    <property type="match status" value="1"/>
</dbReference>
<dbReference type="PANTHER" id="PTHR42917">
    <property type="entry name" value="2,4-DIENOYL-COA REDUCTASE"/>
    <property type="match status" value="1"/>
</dbReference>
<dbReference type="RefSeq" id="WP_133530947.1">
    <property type="nucleotide sequence ID" value="NZ_SNXX01000024.1"/>
</dbReference>
<sequence length="639" mass="69204">MLKNVFSPIKVGSKEAINRFVVPAMVVNYCNEDGTATEKYISYHEAKAKGGWGTIITEDYAVTPKGKGFTGIPGLWDDSQIEGHSKLTERVHQYDSLIIAQIYHAGRQTNHLVINDQPVAPSPIPCPVNQETPHELETEEVKELVAKFGDSALRAKKAGFDGVEIHGGHGYLIAQFMSLYSNKRTDEYGGSLHNRMRFPLEIIEDVKKKAGDDFTIFFRMSGDELVPGGRNIEDTKAMSILLEDAGVDVLNISAGTYGSMHGIIPPAAIEHGWITDFAAEVKKVVDIPVITVGRINDPLLAESVIKSGKADLVAMGRASLADPDLPKKALAGDFDEIVQCIGCLQGCVGKILEAKPAQCVLNPALGREAEIELNPAAEKKKVFVAGGGPAGLEAAIKASERGHEVHLYEKEDKLGGQFYLASVPPEKGEITSFIAWQKKQLKKNKVNIHLNTKLSQKIIDSEEPDTVILATGSKPIEMNIEGMEQAQLVNAHNVLDGNVSTGAKVAVIGGGLIGSETANHLANHGKDVTIIEMLSDIAVDEPASVRKFLLEELADKDVKILTDSKVKEFKEEELIVLKDDQEKSLGKFDTIVVAIGLKSVIDLEDSLEGKTEIIKIGDAVKPRKVLEAIYEGFDAGLAI</sequence>
<evidence type="ECO:0000259" key="11">
    <source>
        <dbReference type="Pfam" id="PF07992"/>
    </source>
</evidence>
<evidence type="ECO:0000313" key="13">
    <source>
        <dbReference type="Proteomes" id="UP000295176"/>
    </source>
</evidence>
<evidence type="ECO:0000256" key="6">
    <source>
        <dbReference type="ARBA" id="ARBA00022723"/>
    </source>
</evidence>
<dbReference type="GO" id="GO:0016491">
    <property type="term" value="F:oxidoreductase activity"/>
    <property type="evidence" value="ECO:0007669"/>
    <property type="project" value="UniProtKB-KW"/>
</dbReference>
<feature type="domain" description="NADH:flavin oxidoreductase/NADH oxidase N-terminal" evidence="10">
    <location>
        <begin position="5"/>
        <end position="330"/>
    </location>
</feature>
<dbReference type="PANTHER" id="PTHR42917:SF2">
    <property type="entry name" value="2,4-DIENOYL-COA REDUCTASE [(2E)-ENOYL-COA-PRODUCING]"/>
    <property type="match status" value="1"/>
</dbReference>
<accession>A0A4R6RRI8</accession>
<keyword evidence="9" id="KW-0411">Iron-sulfur</keyword>
<organism evidence="12 13">
    <name type="scientific">Halanaerobium saccharolyticum</name>
    <dbReference type="NCBI Taxonomy" id="43595"/>
    <lineage>
        <taxon>Bacteria</taxon>
        <taxon>Bacillati</taxon>
        <taxon>Bacillota</taxon>
        <taxon>Clostridia</taxon>
        <taxon>Halanaerobiales</taxon>
        <taxon>Halanaerobiaceae</taxon>
        <taxon>Halanaerobium</taxon>
    </lineage>
</organism>
<dbReference type="InterPro" id="IPR001155">
    <property type="entry name" value="OxRdtase_FMN_N"/>
</dbReference>
<proteinExistence type="inferred from homology"/>
<evidence type="ECO:0000259" key="10">
    <source>
        <dbReference type="Pfam" id="PF00724"/>
    </source>
</evidence>
<keyword evidence="7" id="KW-0560">Oxidoreductase</keyword>
<reference evidence="12 13" key="1">
    <citation type="submission" date="2019-03" db="EMBL/GenBank/DDBJ databases">
        <title>Subsurface microbial communities from deep shales in Ohio and West Virginia, USA.</title>
        <authorList>
            <person name="Wrighton K."/>
        </authorList>
    </citation>
    <scope>NUCLEOTIDE SEQUENCE [LARGE SCALE GENOMIC DNA]</scope>
    <source>
        <strain evidence="12 13">MSL 7</strain>
    </source>
</reference>
<keyword evidence="6" id="KW-0479">Metal-binding</keyword>
<dbReference type="InterPro" id="IPR051793">
    <property type="entry name" value="NADH:flavin_oxidoreductase"/>
</dbReference>
<dbReference type="InterPro" id="IPR036188">
    <property type="entry name" value="FAD/NAD-bd_sf"/>
</dbReference>
<dbReference type="EMBL" id="SNXX01000024">
    <property type="protein sequence ID" value="TDP89441.1"/>
    <property type="molecule type" value="Genomic_DNA"/>
</dbReference>
<dbReference type="AlphaFoldDB" id="A0A4R6RRI8"/>
<dbReference type="Gene3D" id="3.40.50.720">
    <property type="entry name" value="NAD(P)-binding Rossmann-like Domain"/>
    <property type="match status" value="1"/>
</dbReference>
<comment type="similarity">
    <text evidence="3">In the N-terminal section; belongs to the NADH:flavin oxidoreductase/NADH oxidase family.</text>
</comment>
<comment type="cofactor">
    <cofactor evidence="2">
        <name>[4Fe-4S] cluster</name>
        <dbReference type="ChEBI" id="CHEBI:49883"/>
    </cofactor>
</comment>
<keyword evidence="5" id="KW-0288">FMN</keyword>
<keyword evidence="8" id="KW-0408">Iron</keyword>
<protein>
    <submittedName>
        <fullName evidence="12">2,4-dienoyl-CoA reductase-like NADH-dependent reductase (Old Yellow Enzyme family)</fullName>
    </submittedName>
</protein>
<dbReference type="Proteomes" id="UP000295176">
    <property type="component" value="Unassembled WGS sequence"/>
</dbReference>
<dbReference type="PRINTS" id="PR00469">
    <property type="entry name" value="PNDRDTASEII"/>
</dbReference>
<dbReference type="GO" id="GO:0010181">
    <property type="term" value="F:FMN binding"/>
    <property type="evidence" value="ECO:0007669"/>
    <property type="project" value="InterPro"/>
</dbReference>
<keyword evidence="4" id="KW-0285">Flavoprotein</keyword>
<evidence type="ECO:0000256" key="8">
    <source>
        <dbReference type="ARBA" id="ARBA00023004"/>
    </source>
</evidence>
<dbReference type="Gene3D" id="3.50.50.60">
    <property type="entry name" value="FAD/NAD(P)-binding domain"/>
    <property type="match status" value="1"/>
</dbReference>
<comment type="cofactor">
    <cofactor evidence="1">
        <name>FMN</name>
        <dbReference type="ChEBI" id="CHEBI:58210"/>
    </cofactor>
</comment>
<evidence type="ECO:0000256" key="9">
    <source>
        <dbReference type="ARBA" id="ARBA00023014"/>
    </source>
</evidence>
<evidence type="ECO:0000256" key="3">
    <source>
        <dbReference type="ARBA" id="ARBA00011048"/>
    </source>
</evidence>
<evidence type="ECO:0000256" key="1">
    <source>
        <dbReference type="ARBA" id="ARBA00001917"/>
    </source>
</evidence>
<evidence type="ECO:0000256" key="4">
    <source>
        <dbReference type="ARBA" id="ARBA00022630"/>
    </source>
</evidence>
<dbReference type="Pfam" id="PF07992">
    <property type="entry name" value="Pyr_redox_2"/>
    <property type="match status" value="1"/>
</dbReference>
<gene>
    <name evidence="12" type="ORF">C7957_12444</name>
</gene>
<dbReference type="SUPFAM" id="SSF51905">
    <property type="entry name" value="FAD/NAD(P)-binding domain"/>
    <property type="match status" value="1"/>
</dbReference>
<feature type="domain" description="FAD/NAD(P)-binding" evidence="11">
    <location>
        <begin position="381"/>
        <end position="605"/>
    </location>
</feature>
<evidence type="ECO:0000256" key="7">
    <source>
        <dbReference type="ARBA" id="ARBA00023002"/>
    </source>
</evidence>
<dbReference type="InterPro" id="IPR023753">
    <property type="entry name" value="FAD/NAD-binding_dom"/>
</dbReference>
<dbReference type="Gene3D" id="3.20.20.70">
    <property type="entry name" value="Aldolase class I"/>
    <property type="match status" value="1"/>
</dbReference>
<dbReference type="GO" id="GO:0046872">
    <property type="term" value="F:metal ion binding"/>
    <property type="evidence" value="ECO:0007669"/>
    <property type="project" value="UniProtKB-KW"/>
</dbReference>
<evidence type="ECO:0000256" key="5">
    <source>
        <dbReference type="ARBA" id="ARBA00022643"/>
    </source>
</evidence>
<dbReference type="PRINTS" id="PR00368">
    <property type="entry name" value="FADPNR"/>
</dbReference>